<proteinExistence type="predicted"/>
<gene>
    <name evidence="1" type="ORF">PR001_g16691</name>
    <name evidence="2" type="ORF">PR003_g17783</name>
</gene>
<sequence length="227" mass="24864">MAKADYVTAANAIPDLTVADYLKCFQDTLDSNLSDSSDVQRKLYPLDSGALRLELVVAVRVLRSMWLAKYTFDLDSVSVERIDILESKLRDQQEELEKLRGEVRDGSSPSFVHLHTTRRNNDWTMNWGPTTGVDFVPTGVDGVVKAQRGGSYIILVTVTTVAGASTPANLLKNKTSIQVAYPGYCQGYIASTSLNTIELLEKNDELTVTCSCNLAGTSYLCIGRVGN</sequence>
<reference evidence="1 3" key="1">
    <citation type="submission" date="2018-09" db="EMBL/GenBank/DDBJ databases">
        <title>Genomic investigation of the strawberry pathogen Phytophthora fragariae indicates pathogenicity is determined by transcriptional variation in three key races.</title>
        <authorList>
            <person name="Adams T.M."/>
            <person name="Armitage A.D."/>
            <person name="Sobczyk M.K."/>
            <person name="Bates H.J."/>
            <person name="Dunwell J.M."/>
            <person name="Nellist C.F."/>
            <person name="Harrison R.J."/>
        </authorList>
    </citation>
    <scope>NUCLEOTIDE SEQUENCE [LARGE SCALE GENOMIC DNA]</scope>
    <source>
        <strain evidence="1 3">SCRP249</strain>
        <strain evidence="2 4">SCRP333</strain>
    </source>
</reference>
<evidence type="ECO:0000313" key="1">
    <source>
        <dbReference type="EMBL" id="KAE9008447.1"/>
    </source>
</evidence>
<dbReference type="Proteomes" id="UP000429607">
    <property type="component" value="Unassembled WGS sequence"/>
</dbReference>
<keyword evidence="4" id="KW-1185">Reference proteome</keyword>
<evidence type="ECO:0000313" key="4">
    <source>
        <dbReference type="Proteomes" id="UP000434957"/>
    </source>
</evidence>
<evidence type="ECO:0000313" key="2">
    <source>
        <dbReference type="EMBL" id="KAE9320183.1"/>
    </source>
</evidence>
<dbReference type="EMBL" id="QXFT01001380">
    <property type="protein sequence ID" value="KAE9320183.1"/>
    <property type="molecule type" value="Genomic_DNA"/>
</dbReference>
<protein>
    <submittedName>
        <fullName evidence="1">Uncharacterized protein</fullName>
    </submittedName>
</protein>
<accession>A0A6A3KS68</accession>
<evidence type="ECO:0000313" key="3">
    <source>
        <dbReference type="Proteomes" id="UP000429607"/>
    </source>
</evidence>
<comment type="caution">
    <text evidence="1">The sequence shown here is derived from an EMBL/GenBank/DDBJ whole genome shotgun (WGS) entry which is preliminary data.</text>
</comment>
<dbReference type="Proteomes" id="UP000434957">
    <property type="component" value="Unassembled WGS sequence"/>
</dbReference>
<name>A0A6A3KS68_9STRA</name>
<organism evidence="1 3">
    <name type="scientific">Phytophthora rubi</name>
    <dbReference type="NCBI Taxonomy" id="129364"/>
    <lineage>
        <taxon>Eukaryota</taxon>
        <taxon>Sar</taxon>
        <taxon>Stramenopiles</taxon>
        <taxon>Oomycota</taxon>
        <taxon>Peronosporomycetes</taxon>
        <taxon>Peronosporales</taxon>
        <taxon>Peronosporaceae</taxon>
        <taxon>Phytophthora</taxon>
    </lineage>
</organism>
<dbReference type="AlphaFoldDB" id="A0A6A3KS68"/>
<dbReference type="EMBL" id="QXFV01001334">
    <property type="protein sequence ID" value="KAE9008447.1"/>
    <property type="molecule type" value="Genomic_DNA"/>
</dbReference>